<protein>
    <recommendedName>
        <fullName evidence="3">TM2 domain-containing protein</fullName>
    </recommendedName>
</protein>
<comment type="caution">
    <text evidence="1">The sequence shown here is derived from an EMBL/GenBank/DDBJ whole genome shotgun (WGS) entry which is preliminary data.</text>
</comment>
<proteinExistence type="predicted"/>
<gene>
    <name evidence="1" type="ORF">EZS28_021978</name>
</gene>
<name>A0A5J4VJ78_9EUKA</name>
<reference evidence="1 2" key="1">
    <citation type="submission" date="2019-03" db="EMBL/GenBank/DDBJ databases">
        <title>Single cell metagenomics reveals metabolic interactions within the superorganism composed of flagellate Streblomastix strix and complex community of Bacteroidetes bacteria on its surface.</title>
        <authorList>
            <person name="Treitli S.C."/>
            <person name="Kolisko M."/>
            <person name="Husnik F."/>
            <person name="Keeling P."/>
            <person name="Hampl V."/>
        </authorList>
    </citation>
    <scope>NUCLEOTIDE SEQUENCE [LARGE SCALE GENOMIC DNA]</scope>
    <source>
        <strain evidence="1">ST1C</strain>
    </source>
</reference>
<sequence>MQQQPQLYAIIQVDANQSQTFDIRDPNNYDESMFEENIRSTFRNGVPAWGNGQFSNATAILLCLLGCIGCNGMQRLYVGDTCFGVCCCLTYGCYYVGQCLDCCLIHSVITQRNAEIRSRANNKYRQRMQAQQGQVNISPVLGGYNVGNRPLRQNPVYSSPASSYPAASYHPQYEQQYEQQQLSYPAANKEDRLVDQTDFQNNALQMKKEFEEEMEEEGIEEEMEEEGIEEECEQYIFEDVGPNPKYI</sequence>
<evidence type="ECO:0008006" key="3">
    <source>
        <dbReference type="Google" id="ProtNLM"/>
    </source>
</evidence>
<evidence type="ECO:0000313" key="1">
    <source>
        <dbReference type="EMBL" id="KAA6382494.1"/>
    </source>
</evidence>
<dbReference type="EMBL" id="SNRW01006754">
    <property type="protein sequence ID" value="KAA6382494.1"/>
    <property type="molecule type" value="Genomic_DNA"/>
</dbReference>
<dbReference type="Proteomes" id="UP000324800">
    <property type="component" value="Unassembled WGS sequence"/>
</dbReference>
<dbReference type="OrthoDB" id="408511at2759"/>
<organism evidence="1 2">
    <name type="scientific">Streblomastix strix</name>
    <dbReference type="NCBI Taxonomy" id="222440"/>
    <lineage>
        <taxon>Eukaryota</taxon>
        <taxon>Metamonada</taxon>
        <taxon>Preaxostyla</taxon>
        <taxon>Oxymonadida</taxon>
        <taxon>Streblomastigidae</taxon>
        <taxon>Streblomastix</taxon>
    </lineage>
</organism>
<evidence type="ECO:0000313" key="2">
    <source>
        <dbReference type="Proteomes" id="UP000324800"/>
    </source>
</evidence>
<dbReference type="AlphaFoldDB" id="A0A5J4VJ78"/>
<accession>A0A5J4VJ78</accession>